<keyword evidence="12" id="KW-1185">Reference proteome</keyword>
<keyword evidence="3 10" id="KW-0068">Autocatalytic cleavage</keyword>
<comment type="catalytic activity">
    <reaction evidence="10">
        <text>S-adenosyl-L-methionine + H(+) = S-adenosyl 3-(methylsulfanyl)propylamine + CO2</text>
        <dbReference type="Rhea" id="RHEA:15981"/>
        <dbReference type="ChEBI" id="CHEBI:15378"/>
        <dbReference type="ChEBI" id="CHEBI:16526"/>
        <dbReference type="ChEBI" id="CHEBI:57443"/>
        <dbReference type="ChEBI" id="CHEBI:59789"/>
        <dbReference type="EC" id="4.1.1.50"/>
    </reaction>
</comment>
<comment type="similarity">
    <text evidence="10">Belongs to the prokaryotic AdoMetDC family. Type 1 subfamily.</text>
</comment>
<accession>A0A235FD73</accession>
<dbReference type="NCBIfam" id="TIGR03330">
    <property type="entry name" value="SAM_DCase_Bsu"/>
    <property type="match status" value="1"/>
</dbReference>
<keyword evidence="7 10" id="KW-0456">Lyase</keyword>
<comment type="PTM">
    <text evidence="10">Is synthesized initially as an inactive proenzyme. Formation of the active enzyme involves a self-maturation process in which the active site pyruvoyl group is generated from an internal serine residue via an autocatalytic post-translational modification. Two non-identical subunits are generated from the proenzyme in this reaction, and the pyruvate is formed at the N-terminus of the alpha chain, which is derived from the carboxyl end of the proenzyme. The post-translation cleavage follows an unusual pathway, termed non-hydrolytic serinolysis, in which the side chain hydroxyl group of the serine supplies its oxygen atom to form the C-terminus of the beta chain, while the remainder of the serine residue undergoes an oxidative deamination to produce ammonia and the pyruvoyl group blocking the N-terminus of the alpha chain.</text>
</comment>
<evidence type="ECO:0000256" key="6">
    <source>
        <dbReference type="ARBA" id="ARBA00023145"/>
    </source>
</evidence>
<evidence type="ECO:0000256" key="2">
    <source>
        <dbReference type="ARBA" id="ARBA00022793"/>
    </source>
</evidence>
<dbReference type="RefSeq" id="WP_094251249.1">
    <property type="nucleotide sequence ID" value="NZ_JBHLXL010000001.1"/>
</dbReference>
<comment type="caution">
    <text evidence="11">The sequence shown here is derived from an EMBL/GenBank/DDBJ whole genome shotgun (WGS) entry which is preliminary data.</text>
</comment>
<dbReference type="AlphaFoldDB" id="A0A235FD73"/>
<dbReference type="PANTHER" id="PTHR33866:SF2">
    <property type="entry name" value="S-ADENOSYLMETHIONINE DECARBOXYLASE PROENZYME"/>
    <property type="match status" value="1"/>
</dbReference>
<keyword evidence="2 10" id="KW-0210">Decarboxylase</keyword>
<keyword evidence="9 10" id="KW-0670">Pyruvate</keyword>
<dbReference type="OrthoDB" id="9793120at2"/>
<keyword evidence="8 10" id="KW-0704">Schiff base</keyword>
<dbReference type="GO" id="GO:0005829">
    <property type="term" value="C:cytosol"/>
    <property type="evidence" value="ECO:0007669"/>
    <property type="project" value="TreeGrafter"/>
</dbReference>
<dbReference type="Gene3D" id="3.60.90.10">
    <property type="entry name" value="S-adenosylmethionine decarboxylase"/>
    <property type="match status" value="1"/>
</dbReference>
<comment type="cofactor">
    <cofactor evidence="10">
        <name>pyruvate</name>
        <dbReference type="ChEBI" id="CHEBI:15361"/>
    </cofactor>
    <text evidence="10">Binds 1 pyruvoyl group covalently per subunit.</text>
</comment>
<dbReference type="InterPro" id="IPR003826">
    <property type="entry name" value="AdoMetDC_fam_prok"/>
</dbReference>
<comment type="pathway">
    <text evidence="10">Amine and polyamine biosynthesis; S-adenosylmethioninamine biosynthesis; S-adenosylmethioninamine from S-adenosyl-L-methionine: step 1/1.</text>
</comment>
<evidence type="ECO:0000256" key="9">
    <source>
        <dbReference type="ARBA" id="ARBA00023317"/>
    </source>
</evidence>
<evidence type="ECO:0000256" key="1">
    <source>
        <dbReference type="ARBA" id="ARBA00022691"/>
    </source>
</evidence>
<dbReference type="PANTHER" id="PTHR33866">
    <property type="entry name" value="S-ADENOSYLMETHIONINE DECARBOXYLASE PROENZYME"/>
    <property type="match status" value="1"/>
</dbReference>
<dbReference type="InterPro" id="IPR016067">
    <property type="entry name" value="S-AdoMet_deCO2ase_core"/>
</dbReference>
<protein>
    <recommendedName>
        <fullName evidence="10">S-adenosylmethionine decarboxylase proenzyme</fullName>
        <shortName evidence="10">AdoMetDC</shortName>
        <shortName evidence="10">SAMDC</shortName>
        <ecNumber evidence="10">4.1.1.50</ecNumber>
    </recommendedName>
    <component>
        <recommendedName>
            <fullName evidence="10">S-adenosylmethionine decarboxylase beta chain</fullName>
        </recommendedName>
    </component>
    <component>
        <recommendedName>
            <fullName evidence="10">S-adenosylmethionine decarboxylase alpha chain</fullName>
        </recommendedName>
    </component>
</protein>
<organism evidence="11 12">
    <name type="scientific">Fictibacillus aquaticus</name>
    <dbReference type="NCBI Taxonomy" id="2021314"/>
    <lineage>
        <taxon>Bacteria</taxon>
        <taxon>Bacillati</taxon>
        <taxon>Bacillota</taxon>
        <taxon>Bacilli</taxon>
        <taxon>Bacillales</taxon>
        <taxon>Fictibacillaceae</taxon>
        <taxon>Fictibacillus</taxon>
    </lineage>
</organism>
<dbReference type="EC" id="4.1.1.50" evidence="10"/>
<comment type="caution">
    <text evidence="10">Lacks conserved residue(s) required for the propagation of feature annotation.</text>
</comment>
<keyword evidence="1 10" id="KW-0949">S-adenosyl-L-methionine</keyword>
<keyword evidence="4 10" id="KW-0745">Spermidine biosynthesis</keyword>
<dbReference type="InterPro" id="IPR017716">
    <property type="entry name" value="S-AdoMet_deCOase_pro-enz"/>
</dbReference>
<keyword evidence="5 10" id="KW-0620">Polyamine biosynthesis</keyword>
<keyword evidence="6 10" id="KW-0865">Zymogen</keyword>
<evidence type="ECO:0000256" key="5">
    <source>
        <dbReference type="ARBA" id="ARBA00023115"/>
    </source>
</evidence>
<evidence type="ECO:0000256" key="4">
    <source>
        <dbReference type="ARBA" id="ARBA00023066"/>
    </source>
</evidence>
<name>A0A235FD73_9BACL</name>
<evidence type="ECO:0000256" key="10">
    <source>
        <dbReference type="HAMAP-Rule" id="MF_00464"/>
    </source>
</evidence>
<evidence type="ECO:0000313" key="11">
    <source>
        <dbReference type="EMBL" id="OYD59288.1"/>
    </source>
</evidence>
<feature type="active site" description="Schiff-base intermediate with substrate; via pyruvic acid" evidence="10">
    <location>
        <position position="63"/>
    </location>
</feature>
<sequence length="128" mass="14326">METKGFHLIVDAFLCDESLLDSAERLETALVQLAEDLNMEVLHTHFHSFVPQGVTGVLVLSTSHMSIHTWPEKGYASLDIYTCGENNPLDEAERVISAFSSQYAVVYSINRGNKQQNELVSRIISKNN</sequence>
<evidence type="ECO:0000256" key="8">
    <source>
        <dbReference type="ARBA" id="ARBA00023270"/>
    </source>
</evidence>
<reference evidence="11 12" key="1">
    <citation type="submission" date="2017-07" db="EMBL/GenBank/DDBJ databases">
        <title>Fictibacillus sp. nov. GDSW-R2A3 Genome sequencing and assembly.</title>
        <authorList>
            <person name="Mayilraj S."/>
        </authorList>
    </citation>
    <scope>NUCLEOTIDE SEQUENCE [LARGE SCALE GENOMIC DNA]</scope>
    <source>
        <strain evidence="11 12">GDSW-R2A3</strain>
    </source>
</reference>
<gene>
    <name evidence="11" type="primary">speD</name>
    <name evidence="10" type="synonym">speH</name>
    <name evidence="11" type="ORF">CGZ90_05175</name>
</gene>
<dbReference type="SUPFAM" id="SSF56276">
    <property type="entry name" value="S-adenosylmethionine decarboxylase"/>
    <property type="match status" value="1"/>
</dbReference>
<proteinExistence type="inferred from homology"/>
<evidence type="ECO:0000256" key="7">
    <source>
        <dbReference type="ARBA" id="ARBA00023239"/>
    </source>
</evidence>
<dbReference type="EMBL" id="NOII01000001">
    <property type="protein sequence ID" value="OYD59288.1"/>
    <property type="molecule type" value="Genomic_DNA"/>
</dbReference>
<dbReference type="Proteomes" id="UP000215059">
    <property type="component" value="Unassembled WGS sequence"/>
</dbReference>
<dbReference type="GO" id="GO:0004014">
    <property type="term" value="F:adenosylmethionine decarboxylase activity"/>
    <property type="evidence" value="ECO:0007669"/>
    <property type="project" value="UniProtKB-UniRule"/>
</dbReference>
<feature type="active site" description="Proton donor; for catalytic activity" evidence="10">
    <location>
        <position position="83"/>
    </location>
</feature>
<feature type="chain" id="PRO_5023513152" description="S-adenosylmethionine decarboxylase beta chain" evidence="10">
    <location>
        <begin position="1"/>
        <end position="62"/>
    </location>
</feature>
<evidence type="ECO:0000256" key="3">
    <source>
        <dbReference type="ARBA" id="ARBA00022813"/>
    </source>
</evidence>
<feature type="active site" description="Proton acceptor; for processing activity" evidence="10">
    <location>
        <position position="68"/>
    </location>
</feature>
<evidence type="ECO:0000313" key="12">
    <source>
        <dbReference type="Proteomes" id="UP000215059"/>
    </source>
</evidence>
<comment type="subunit">
    <text evidence="10">Heterotetramer of two alpha and two beta chains arranged as a dimer of alpha/beta heterodimers.</text>
</comment>
<dbReference type="HAMAP" id="MF_00464">
    <property type="entry name" value="AdoMetDC_1"/>
    <property type="match status" value="1"/>
</dbReference>
<dbReference type="UniPathway" id="UPA00331">
    <property type="reaction ID" value="UER00451"/>
</dbReference>
<comment type="function">
    <text evidence="10">Catalyzes the decarboxylation of S-adenosylmethionine to S-adenosylmethioninamine (dcAdoMet), the propylamine donor required for the synthesis of the polyamines spermine and spermidine from the diamine putrescine.</text>
</comment>
<feature type="chain" id="PRO_5023513153" description="S-adenosylmethionine decarboxylase alpha chain" evidence="10">
    <location>
        <begin position="63"/>
        <end position="128"/>
    </location>
</feature>
<dbReference type="Pfam" id="PF02675">
    <property type="entry name" value="AdoMet_dc"/>
    <property type="match status" value="1"/>
</dbReference>
<dbReference type="GO" id="GO:0008295">
    <property type="term" value="P:spermidine biosynthetic process"/>
    <property type="evidence" value="ECO:0007669"/>
    <property type="project" value="UniProtKB-UniRule"/>
</dbReference>
<feature type="modified residue" description="Pyruvic acid (Ser); by autocatalysis" evidence="10">
    <location>
        <position position="63"/>
    </location>
</feature>